<dbReference type="GO" id="GO:0009102">
    <property type="term" value="P:biotin biosynthetic process"/>
    <property type="evidence" value="ECO:0007669"/>
    <property type="project" value="TreeGrafter"/>
</dbReference>
<comment type="similarity">
    <text evidence="1 5">Belongs to the class-III pyridoxal-phosphate-dependent aminotransferase family.</text>
</comment>
<dbReference type="OrthoDB" id="9807885at2"/>
<proteinExistence type="inferred from homology"/>
<dbReference type="PANTHER" id="PTHR42684">
    <property type="entry name" value="ADENOSYLMETHIONINE-8-AMINO-7-OXONONANOATE AMINOTRANSFERASE"/>
    <property type="match status" value="1"/>
</dbReference>
<dbReference type="PROSITE" id="PS00600">
    <property type="entry name" value="AA_TRANSFER_CLASS_3"/>
    <property type="match status" value="1"/>
</dbReference>
<dbReference type="GO" id="GO:0030170">
    <property type="term" value="F:pyridoxal phosphate binding"/>
    <property type="evidence" value="ECO:0007669"/>
    <property type="project" value="InterPro"/>
</dbReference>
<accession>B8HUL3</accession>
<keyword evidence="2 6" id="KW-0032">Aminotransferase</keyword>
<evidence type="ECO:0000256" key="1">
    <source>
        <dbReference type="ARBA" id="ARBA00008954"/>
    </source>
</evidence>
<dbReference type="InterPro" id="IPR049704">
    <property type="entry name" value="Aminotrans_3_PPA_site"/>
</dbReference>
<sequence length="444" mass="47905">MADLTAAESLPYGLEAFWMPFTANRQFKAAPRLLVAAKGMYYTSHDGRQILDGTAGLWCVNAGHGRDQIVAAVQQQVATLDFGPTFQMGHPGPFILAERLTEILPAELNRIFFANSGSEAVDTALKIAIAYQRVRGEGSRQRLIGRERGYHGVGFGGISVGGIGPNRKFFGSLLPGVDHLPHTHDLARNAFSKGQPEWGAELADQLERIVALHDASTIAAVIVEPVAGSTGVLLPPKGYLEKLRAICDKYGILLIFDEVITGFGRLGASFAADYFGVLPDMITVAKGITNGTVPMGAVFVRQEIHDAFMGGPEGAIELFHGYTYSGHPVACAAANATLDIYKEEGLFERANSLAGYWEQAVHSLKGLPWVIDIRNLGLVAGIELEPRPGKPGTRAFDCFLRCYEQGLLTRVTGDIIALSPPLIIEKPQIDQIVETIAAVLKQLD</sequence>
<evidence type="ECO:0000313" key="6">
    <source>
        <dbReference type="EMBL" id="ACL46215.1"/>
    </source>
</evidence>
<dbReference type="AlphaFoldDB" id="B8HUL3"/>
<evidence type="ECO:0000256" key="2">
    <source>
        <dbReference type="ARBA" id="ARBA00022576"/>
    </source>
</evidence>
<protein>
    <submittedName>
        <fullName evidence="6">Aminotransferase class-III</fullName>
    </submittedName>
</protein>
<gene>
    <name evidence="6" type="ordered locus">Cyan7425_3898</name>
</gene>
<dbReference type="eggNOG" id="COG0161">
    <property type="taxonomic scope" value="Bacteria"/>
</dbReference>
<name>B8HUL3_CYAP4</name>
<keyword evidence="4 5" id="KW-0663">Pyridoxal phosphate</keyword>
<organism evidence="6">
    <name type="scientific">Cyanothece sp. (strain PCC 7425 / ATCC 29141)</name>
    <dbReference type="NCBI Taxonomy" id="395961"/>
    <lineage>
        <taxon>Bacteria</taxon>
        <taxon>Bacillati</taxon>
        <taxon>Cyanobacteriota</taxon>
        <taxon>Cyanophyceae</taxon>
        <taxon>Gomontiellales</taxon>
        <taxon>Cyanothecaceae</taxon>
        <taxon>Cyanothece</taxon>
    </lineage>
</organism>
<dbReference type="PANTHER" id="PTHR42684:SF1">
    <property type="entry name" value="BETA-ALANINE--PYRUVATE AMINOTRANSFERASE"/>
    <property type="match status" value="1"/>
</dbReference>
<dbReference type="HOGENOM" id="CLU_016922_4_3_3"/>
<dbReference type="Gene3D" id="3.40.640.10">
    <property type="entry name" value="Type I PLP-dependent aspartate aminotransferase-like (Major domain)"/>
    <property type="match status" value="1"/>
</dbReference>
<dbReference type="SUPFAM" id="SSF53383">
    <property type="entry name" value="PLP-dependent transferases"/>
    <property type="match status" value="1"/>
</dbReference>
<dbReference type="STRING" id="395961.Cyan7425_3898"/>
<dbReference type="Pfam" id="PF00202">
    <property type="entry name" value="Aminotran_3"/>
    <property type="match status" value="1"/>
</dbReference>
<dbReference type="FunFam" id="3.40.640.10:FF:000014">
    <property type="entry name" value="Adenosylmethionine-8-amino-7-oxononanoate aminotransferase, probable"/>
    <property type="match status" value="1"/>
</dbReference>
<dbReference type="CDD" id="cd00610">
    <property type="entry name" value="OAT_like"/>
    <property type="match status" value="1"/>
</dbReference>
<dbReference type="GO" id="GO:0004015">
    <property type="term" value="F:adenosylmethionine-8-amino-7-oxononanoate transaminase activity"/>
    <property type="evidence" value="ECO:0007669"/>
    <property type="project" value="TreeGrafter"/>
</dbReference>
<evidence type="ECO:0000256" key="3">
    <source>
        <dbReference type="ARBA" id="ARBA00022679"/>
    </source>
</evidence>
<dbReference type="KEGG" id="cyn:Cyan7425_3898"/>
<dbReference type="EMBL" id="CP001344">
    <property type="protein sequence ID" value="ACL46215.1"/>
    <property type="molecule type" value="Genomic_DNA"/>
</dbReference>
<evidence type="ECO:0000256" key="5">
    <source>
        <dbReference type="RuleBase" id="RU003560"/>
    </source>
</evidence>
<dbReference type="InterPro" id="IPR015424">
    <property type="entry name" value="PyrdxlP-dep_Trfase"/>
</dbReference>
<dbReference type="InterPro" id="IPR015422">
    <property type="entry name" value="PyrdxlP-dep_Trfase_small"/>
</dbReference>
<dbReference type="InterPro" id="IPR015421">
    <property type="entry name" value="PyrdxlP-dep_Trfase_major"/>
</dbReference>
<keyword evidence="3 6" id="KW-0808">Transferase</keyword>
<dbReference type="PIRSF" id="PIRSF000521">
    <property type="entry name" value="Transaminase_4ab_Lys_Orn"/>
    <property type="match status" value="1"/>
</dbReference>
<reference evidence="6" key="1">
    <citation type="submission" date="2009-01" db="EMBL/GenBank/DDBJ databases">
        <title>Complete sequence of chromosome Cyanothece sp. PCC 7425.</title>
        <authorList>
            <consortium name="US DOE Joint Genome Institute"/>
            <person name="Lucas S."/>
            <person name="Copeland A."/>
            <person name="Lapidus A."/>
            <person name="Glavina del Rio T."/>
            <person name="Dalin E."/>
            <person name="Tice H."/>
            <person name="Bruce D."/>
            <person name="Goodwin L."/>
            <person name="Pitluck S."/>
            <person name="Sims D."/>
            <person name="Meineke L."/>
            <person name="Brettin T."/>
            <person name="Detter J.C."/>
            <person name="Han C."/>
            <person name="Larimer F."/>
            <person name="Land M."/>
            <person name="Hauser L."/>
            <person name="Kyrpides N."/>
            <person name="Ovchinnikova G."/>
            <person name="Liberton M."/>
            <person name="Stoeckel J."/>
            <person name="Banerjee A."/>
            <person name="Singh A."/>
            <person name="Page L."/>
            <person name="Sato H."/>
            <person name="Zhao L."/>
            <person name="Sherman L."/>
            <person name="Pakrasi H."/>
            <person name="Richardson P."/>
        </authorList>
    </citation>
    <scope>NUCLEOTIDE SEQUENCE</scope>
    <source>
        <strain evidence="6">PCC 7425</strain>
    </source>
</reference>
<dbReference type="InterPro" id="IPR005814">
    <property type="entry name" value="Aminotrans_3"/>
</dbReference>
<dbReference type="Gene3D" id="3.90.1150.10">
    <property type="entry name" value="Aspartate Aminotransferase, domain 1"/>
    <property type="match status" value="1"/>
</dbReference>
<evidence type="ECO:0000256" key="4">
    <source>
        <dbReference type="ARBA" id="ARBA00022898"/>
    </source>
</evidence>